<feature type="transmembrane region" description="Helical" evidence="1">
    <location>
        <begin position="75"/>
        <end position="100"/>
    </location>
</feature>
<feature type="transmembrane region" description="Helical" evidence="1">
    <location>
        <begin position="50"/>
        <end position="68"/>
    </location>
</feature>
<feature type="transmembrane region" description="Helical" evidence="1">
    <location>
        <begin position="120"/>
        <end position="140"/>
    </location>
</feature>
<dbReference type="AlphaFoldDB" id="A0A8J7C5N4"/>
<sequence>MTDDRKTMPGDWDALVERPTEISRERSSLPPHNHDLPPALTVIASSWADLVGMLAVCTGALIAILVLGERPALPAFVWAAALGVVWWLFSAAVLVVVRQATPGMLLAGISFSEAVRPQRVFWVLVAALVGVGTFGLSGIIGGRGSALRLAAAAAVVDGAA</sequence>
<dbReference type="EMBL" id="JACXWA010000109">
    <property type="protein sequence ID" value="MBD3871026.1"/>
    <property type="molecule type" value="Genomic_DNA"/>
</dbReference>
<comment type="caution">
    <text evidence="2">The sequence shown here is derived from an EMBL/GenBank/DDBJ whole genome shotgun (WGS) entry which is preliminary data.</text>
</comment>
<proteinExistence type="predicted"/>
<evidence type="ECO:0000313" key="2">
    <source>
        <dbReference type="EMBL" id="MBD3871026.1"/>
    </source>
</evidence>
<keyword evidence="1" id="KW-0472">Membrane</keyword>
<keyword evidence="1" id="KW-0812">Transmembrane</keyword>
<accession>A0A8J7C5N4</accession>
<protein>
    <recommendedName>
        <fullName evidence="4">RDD domain-containing protein</fullName>
    </recommendedName>
</protein>
<name>A0A8J7C5N4_9BACT</name>
<dbReference type="Proteomes" id="UP000598633">
    <property type="component" value="Unassembled WGS sequence"/>
</dbReference>
<reference evidence="2 3" key="1">
    <citation type="submission" date="2020-08" db="EMBL/GenBank/DDBJ databases">
        <title>Acidobacteriota in marine sediments use diverse sulfur dissimilation pathways.</title>
        <authorList>
            <person name="Wasmund K."/>
        </authorList>
    </citation>
    <scope>NUCLEOTIDE SEQUENCE [LARGE SCALE GENOMIC DNA]</scope>
    <source>
        <strain evidence="2">MAG AM3-A</strain>
    </source>
</reference>
<gene>
    <name evidence="2" type="ORF">IFJ97_06665</name>
</gene>
<evidence type="ECO:0008006" key="4">
    <source>
        <dbReference type="Google" id="ProtNLM"/>
    </source>
</evidence>
<keyword evidence="1" id="KW-1133">Transmembrane helix</keyword>
<evidence type="ECO:0000256" key="1">
    <source>
        <dbReference type="SAM" id="Phobius"/>
    </source>
</evidence>
<organism evidence="2 3">
    <name type="scientific">Candidatus Sulfomarinibacter kjeldsenii</name>
    <dbReference type="NCBI Taxonomy" id="2885994"/>
    <lineage>
        <taxon>Bacteria</taxon>
        <taxon>Pseudomonadati</taxon>
        <taxon>Acidobacteriota</taxon>
        <taxon>Thermoanaerobaculia</taxon>
        <taxon>Thermoanaerobaculales</taxon>
        <taxon>Candidatus Sulfomarinibacteraceae</taxon>
        <taxon>Candidatus Sulfomarinibacter</taxon>
    </lineage>
</organism>
<evidence type="ECO:0000313" key="3">
    <source>
        <dbReference type="Proteomes" id="UP000598633"/>
    </source>
</evidence>